<dbReference type="PANTHER" id="PTHR24329:SF340">
    <property type="entry name" value="ARISTALESS RELATED HOMEOBOX"/>
    <property type="match status" value="1"/>
</dbReference>
<dbReference type="AlphaFoldDB" id="A0A9D3PRJ0"/>
<evidence type="ECO:0000256" key="8">
    <source>
        <dbReference type="RuleBase" id="RU000682"/>
    </source>
</evidence>
<comment type="caution">
    <text evidence="12">The sequence shown here is derived from an EMBL/GenBank/DDBJ whole genome shotgun (WGS) entry which is preliminary data.</text>
</comment>
<dbReference type="GO" id="GO:0000977">
    <property type="term" value="F:RNA polymerase II transcription regulatory region sequence-specific DNA binding"/>
    <property type="evidence" value="ECO:0007669"/>
    <property type="project" value="TreeGrafter"/>
</dbReference>
<protein>
    <recommendedName>
        <fullName evidence="14">Aristaless-related homeobox protein</fullName>
    </recommendedName>
</protein>
<dbReference type="OrthoDB" id="6159439at2759"/>
<dbReference type="SMART" id="SM00389">
    <property type="entry name" value="HOX"/>
    <property type="match status" value="1"/>
</dbReference>
<evidence type="ECO:0008006" key="14">
    <source>
        <dbReference type="Google" id="ProtNLM"/>
    </source>
</evidence>
<keyword evidence="6 7" id="KW-0539">Nucleus</keyword>
<dbReference type="FunFam" id="1.10.10.60:FF:000102">
    <property type="entry name" value="Aristaless related homeobox"/>
    <property type="match status" value="1"/>
</dbReference>
<dbReference type="SUPFAM" id="SSF46689">
    <property type="entry name" value="Homeodomain-like"/>
    <property type="match status" value="1"/>
</dbReference>
<dbReference type="InterPro" id="IPR017970">
    <property type="entry name" value="Homeobox_CS"/>
</dbReference>
<dbReference type="InterPro" id="IPR001356">
    <property type="entry name" value="HD"/>
</dbReference>
<evidence type="ECO:0000259" key="10">
    <source>
        <dbReference type="PROSITE" id="PS50071"/>
    </source>
</evidence>
<evidence type="ECO:0000313" key="12">
    <source>
        <dbReference type="EMBL" id="KAG7465022.1"/>
    </source>
</evidence>
<dbReference type="PANTHER" id="PTHR24329">
    <property type="entry name" value="HOMEOBOX PROTEIN ARISTALESS"/>
    <property type="match status" value="1"/>
</dbReference>
<feature type="region of interest" description="Disordered" evidence="9">
    <location>
        <begin position="52"/>
        <end position="75"/>
    </location>
</feature>
<feature type="compositionally biased region" description="Basic and acidic residues" evidence="9">
    <location>
        <begin position="55"/>
        <end position="69"/>
    </location>
</feature>
<dbReference type="Pfam" id="PF00046">
    <property type="entry name" value="Homeodomain"/>
    <property type="match status" value="1"/>
</dbReference>
<feature type="compositionally biased region" description="Basic and acidic residues" evidence="9">
    <location>
        <begin position="159"/>
        <end position="170"/>
    </location>
</feature>
<evidence type="ECO:0000256" key="7">
    <source>
        <dbReference type="PROSITE-ProRule" id="PRU00108"/>
    </source>
</evidence>
<dbReference type="PROSITE" id="PS50071">
    <property type="entry name" value="HOMEOBOX_2"/>
    <property type="match status" value="1"/>
</dbReference>
<dbReference type="GO" id="GO:0000981">
    <property type="term" value="F:DNA-binding transcription factor activity, RNA polymerase II-specific"/>
    <property type="evidence" value="ECO:0007669"/>
    <property type="project" value="InterPro"/>
</dbReference>
<dbReference type="Gene3D" id="1.10.10.60">
    <property type="entry name" value="Homeodomain-like"/>
    <property type="match status" value="1"/>
</dbReference>
<evidence type="ECO:0000256" key="6">
    <source>
        <dbReference type="ARBA" id="ARBA00023242"/>
    </source>
</evidence>
<feature type="region of interest" description="Disordered" evidence="9">
    <location>
        <begin position="106"/>
        <end position="138"/>
    </location>
</feature>
<reference evidence="12" key="1">
    <citation type="submission" date="2021-01" db="EMBL/GenBank/DDBJ databases">
        <authorList>
            <person name="Zahm M."/>
            <person name="Roques C."/>
            <person name="Cabau C."/>
            <person name="Klopp C."/>
            <person name="Donnadieu C."/>
            <person name="Jouanno E."/>
            <person name="Lampietro C."/>
            <person name="Louis A."/>
            <person name="Herpin A."/>
            <person name="Echchiki A."/>
            <person name="Berthelot C."/>
            <person name="Parey E."/>
            <person name="Roest-Crollius H."/>
            <person name="Braasch I."/>
            <person name="Postlethwait J."/>
            <person name="Bobe J."/>
            <person name="Montfort J."/>
            <person name="Bouchez O."/>
            <person name="Begum T."/>
            <person name="Mejri S."/>
            <person name="Adams A."/>
            <person name="Chen W.-J."/>
            <person name="Guiguen Y."/>
        </authorList>
    </citation>
    <scope>NUCLEOTIDE SEQUENCE</scope>
    <source>
        <strain evidence="12">YG-15Mar2019-1</strain>
        <tissue evidence="12">Brain</tissue>
    </source>
</reference>
<evidence type="ECO:0000256" key="2">
    <source>
        <dbReference type="ARBA" id="ARBA00006503"/>
    </source>
</evidence>
<dbReference type="PROSITE" id="PS00027">
    <property type="entry name" value="HOMEOBOX_1"/>
    <property type="match status" value="1"/>
</dbReference>
<dbReference type="Proteomes" id="UP001046870">
    <property type="component" value="Chromosome 14"/>
</dbReference>
<evidence type="ECO:0000256" key="3">
    <source>
        <dbReference type="ARBA" id="ARBA00022473"/>
    </source>
</evidence>
<keyword evidence="3" id="KW-0217">Developmental protein</keyword>
<evidence type="ECO:0000256" key="4">
    <source>
        <dbReference type="ARBA" id="ARBA00023125"/>
    </source>
</evidence>
<keyword evidence="5 7" id="KW-0371">Homeobox</keyword>
<evidence type="ECO:0000259" key="11">
    <source>
        <dbReference type="PROSITE" id="PS50803"/>
    </source>
</evidence>
<feature type="region of interest" description="Disordered" evidence="9">
    <location>
        <begin position="157"/>
        <end position="188"/>
    </location>
</feature>
<dbReference type="InterPro" id="IPR003654">
    <property type="entry name" value="OAR_dom"/>
</dbReference>
<evidence type="ECO:0000256" key="1">
    <source>
        <dbReference type="ARBA" id="ARBA00004123"/>
    </source>
</evidence>
<feature type="compositionally biased region" description="Basic and acidic residues" evidence="9">
    <location>
        <begin position="114"/>
        <end position="123"/>
    </location>
</feature>
<comment type="subcellular location">
    <subcellularLocation>
        <location evidence="1 7 8">Nucleus</location>
    </subcellularLocation>
</comment>
<sequence>MRQSFLVKRAMQTSPEIKTGAKSHTTTANDTKRTATVAVLSSHFIESILGKGTKHGTETNRGVDAKGPDFHAQTGSQSHIKMTCCHMDASHQDSLREVPNIYSNSFKSYQKRSPTTERSHDETQDSNLHCAESSEFPSQIKADDKDLTEDLTRQNTVRKVTDKHAGEDLRQPNQVSSPDGYASSSLKRKQRRYRTTFTNFQLEELERAFRKSHYPDVFSREELAMRLDLTEARVQVWFQNRRAKWRKREKAGAVSSVPGLAMGSPLGMYLDVPLNQTSMLEPTWRSSGGLTLGVPHTVPVFGSPSLAWASLFRHPLLHPHFNRFLTLVNPLSHTAALMGKAPPPSFDPSVTVVSERKTSSIAALRLKAKEHSAHIQQPDT</sequence>
<organism evidence="12 13">
    <name type="scientific">Megalops atlanticus</name>
    <name type="common">Tarpon</name>
    <name type="synonym">Clupea gigantea</name>
    <dbReference type="NCBI Taxonomy" id="7932"/>
    <lineage>
        <taxon>Eukaryota</taxon>
        <taxon>Metazoa</taxon>
        <taxon>Chordata</taxon>
        <taxon>Craniata</taxon>
        <taxon>Vertebrata</taxon>
        <taxon>Euteleostomi</taxon>
        <taxon>Actinopterygii</taxon>
        <taxon>Neopterygii</taxon>
        <taxon>Teleostei</taxon>
        <taxon>Elopiformes</taxon>
        <taxon>Megalopidae</taxon>
        <taxon>Megalops</taxon>
    </lineage>
</organism>
<comment type="similarity">
    <text evidence="2">Belongs to the paired homeobox family. Bicoid subfamily.</text>
</comment>
<dbReference type="InterPro" id="IPR050649">
    <property type="entry name" value="Paired_Homeobox_TFs"/>
</dbReference>
<evidence type="ECO:0000256" key="9">
    <source>
        <dbReference type="SAM" id="MobiDB-lite"/>
    </source>
</evidence>
<gene>
    <name evidence="12" type="ORF">MATL_G00171780</name>
</gene>
<feature type="domain" description="OAR" evidence="11">
    <location>
        <begin position="359"/>
        <end position="372"/>
    </location>
</feature>
<dbReference type="GO" id="GO:0005634">
    <property type="term" value="C:nucleus"/>
    <property type="evidence" value="ECO:0007669"/>
    <property type="project" value="UniProtKB-SubCell"/>
</dbReference>
<feature type="domain" description="Homeobox" evidence="10">
    <location>
        <begin position="188"/>
        <end position="248"/>
    </location>
</feature>
<feature type="compositionally biased region" description="Polar residues" evidence="9">
    <location>
        <begin position="171"/>
        <end position="185"/>
    </location>
</feature>
<evidence type="ECO:0000313" key="13">
    <source>
        <dbReference type="Proteomes" id="UP001046870"/>
    </source>
</evidence>
<accession>A0A9D3PRJ0</accession>
<feature type="DNA-binding region" description="Homeobox" evidence="7">
    <location>
        <begin position="190"/>
        <end position="249"/>
    </location>
</feature>
<name>A0A9D3PRJ0_MEGAT</name>
<dbReference type="EMBL" id="JAFDVH010000014">
    <property type="protein sequence ID" value="KAG7465022.1"/>
    <property type="molecule type" value="Genomic_DNA"/>
</dbReference>
<dbReference type="PROSITE" id="PS50803">
    <property type="entry name" value="OAR"/>
    <property type="match status" value="1"/>
</dbReference>
<keyword evidence="4 7" id="KW-0238">DNA-binding</keyword>
<keyword evidence="13" id="KW-1185">Reference proteome</keyword>
<dbReference type="InterPro" id="IPR009057">
    <property type="entry name" value="Homeodomain-like_sf"/>
</dbReference>
<dbReference type="Pfam" id="PF03826">
    <property type="entry name" value="OAR"/>
    <property type="match status" value="1"/>
</dbReference>
<dbReference type="CDD" id="cd00086">
    <property type="entry name" value="homeodomain"/>
    <property type="match status" value="1"/>
</dbReference>
<evidence type="ECO:0000256" key="5">
    <source>
        <dbReference type="ARBA" id="ARBA00023155"/>
    </source>
</evidence>
<proteinExistence type="inferred from homology"/>